<dbReference type="InterPro" id="IPR036388">
    <property type="entry name" value="WH-like_DNA-bd_sf"/>
</dbReference>
<dbReference type="GO" id="GO:0000156">
    <property type="term" value="F:phosphorelay response regulator activity"/>
    <property type="evidence" value="ECO:0007669"/>
    <property type="project" value="TreeGrafter"/>
</dbReference>
<dbReference type="SMART" id="SM00448">
    <property type="entry name" value="REC"/>
    <property type="match status" value="1"/>
</dbReference>
<dbReference type="InterPro" id="IPR039420">
    <property type="entry name" value="WalR-like"/>
</dbReference>
<dbReference type="GO" id="GO:0000976">
    <property type="term" value="F:transcription cis-regulatory region binding"/>
    <property type="evidence" value="ECO:0007669"/>
    <property type="project" value="TreeGrafter"/>
</dbReference>
<dbReference type="CDD" id="cd17574">
    <property type="entry name" value="REC_OmpR"/>
    <property type="match status" value="1"/>
</dbReference>
<evidence type="ECO:0000256" key="3">
    <source>
        <dbReference type="ARBA" id="ARBA00023012"/>
    </source>
</evidence>
<dbReference type="EMBL" id="CP026095">
    <property type="protein sequence ID" value="AZV44325.1"/>
    <property type="molecule type" value="Genomic_DNA"/>
</dbReference>
<accession>A0A3Q9RR11</accession>
<feature type="domain" description="OmpR/PhoB-type" evidence="10">
    <location>
        <begin position="144"/>
        <end position="242"/>
    </location>
</feature>
<evidence type="ECO:0000256" key="2">
    <source>
        <dbReference type="ARBA" id="ARBA00022553"/>
    </source>
</evidence>
<dbReference type="InterPro" id="IPR001789">
    <property type="entry name" value="Sig_transdc_resp-reg_receiver"/>
</dbReference>
<evidence type="ECO:0000259" key="10">
    <source>
        <dbReference type="PROSITE" id="PS51755"/>
    </source>
</evidence>
<dbReference type="PROSITE" id="PS51755">
    <property type="entry name" value="OMPR_PHOB"/>
    <property type="match status" value="1"/>
</dbReference>
<sequence>MYLSWIIKIFGAGRKVFMQGTILVVDDELEIVDIISDIFEDRGYRVLKAYNGEQALDQLKTTVDLIILDVMMPQMDGFDLCRVIREQIHCPILFLSAKHSEIDKVKGFTLGGDDYITKPFQVKELIARVEAHLRREQRERVSAQNQRLLGNLTINYAQHDVLLDGNKIDLTSKEFKILELLTVNLGQIFSKEQIYEKIWGIDAMGDLNTIIVHINNLRAKLTSGMSTYHIKTVWGVGYKLEKR</sequence>
<keyword evidence="5 8" id="KW-0238">DNA-binding</keyword>
<dbReference type="Proteomes" id="UP000283095">
    <property type="component" value="Chromosome"/>
</dbReference>
<dbReference type="KEGG" id="pasa:BAOM_3716"/>
<dbReference type="PANTHER" id="PTHR48111:SF2">
    <property type="entry name" value="RESPONSE REGULATOR SAER"/>
    <property type="match status" value="1"/>
</dbReference>
<dbReference type="Pfam" id="PF00486">
    <property type="entry name" value="Trans_reg_C"/>
    <property type="match status" value="1"/>
</dbReference>
<dbReference type="CDD" id="cd00383">
    <property type="entry name" value="trans_reg_C"/>
    <property type="match status" value="1"/>
</dbReference>
<evidence type="ECO:0000256" key="7">
    <source>
        <dbReference type="PROSITE-ProRule" id="PRU00169"/>
    </source>
</evidence>
<dbReference type="InterPro" id="IPR001867">
    <property type="entry name" value="OmpR/PhoB-type_DNA-bd"/>
</dbReference>
<dbReference type="Pfam" id="PF00072">
    <property type="entry name" value="Response_reg"/>
    <property type="match status" value="1"/>
</dbReference>
<keyword evidence="3" id="KW-0902">Two-component regulatory system</keyword>
<dbReference type="GO" id="GO:0032993">
    <property type="term" value="C:protein-DNA complex"/>
    <property type="evidence" value="ECO:0007669"/>
    <property type="project" value="TreeGrafter"/>
</dbReference>
<evidence type="ECO:0000259" key="9">
    <source>
        <dbReference type="PROSITE" id="PS50110"/>
    </source>
</evidence>
<reference evidence="11 12" key="1">
    <citation type="submission" date="2018-01" db="EMBL/GenBank/DDBJ databases">
        <title>Bacillus asahii Genome sequencing and assembly.</title>
        <authorList>
            <person name="Jiang H."/>
            <person name="Feng Y."/>
            <person name="Zhao F."/>
            <person name="Lin X."/>
        </authorList>
    </citation>
    <scope>NUCLEOTIDE SEQUENCE [LARGE SCALE GENOMIC DNA]</scope>
    <source>
        <strain evidence="11 12">OM18</strain>
    </source>
</reference>
<evidence type="ECO:0000256" key="6">
    <source>
        <dbReference type="ARBA" id="ARBA00023163"/>
    </source>
</evidence>
<feature type="modified residue" description="4-aspartylphosphate" evidence="7">
    <location>
        <position position="69"/>
    </location>
</feature>
<evidence type="ECO:0000256" key="8">
    <source>
        <dbReference type="PROSITE-ProRule" id="PRU01091"/>
    </source>
</evidence>
<feature type="domain" description="Response regulatory" evidence="9">
    <location>
        <begin position="21"/>
        <end position="133"/>
    </location>
</feature>
<dbReference type="Gene3D" id="1.10.10.10">
    <property type="entry name" value="Winged helix-like DNA-binding domain superfamily/Winged helix DNA-binding domain"/>
    <property type="match status" value="1"/>
</dbReference>
<evidence type="ECO:0000256" key="4">
    <source>
        <dbReference type="ARBA" id="ARBA00023015"/>
    </source>
</evidence>
<protein>
    <submittedName>
        <fullName evidence="11">Chemotaxis protein CheY</fullName>
    </submittedName>
</protein>
<dbReference type="InterPro" id="IPR011006">
    <property type="entry name" value="CheY-like_superfamily"/>
</dbReference>
<dbReference type="PANTHER" id="PTHR48111">
    <property type="entry name" value="REGULATOR OF RPOS"/>
    <property type="match status" value="1"/>
</dbReference>
<evidence type="ECO:0000313" key="11">
    <source>
        <dbReference type="EMBL" id="AZV44325.1"/>
    </source>
</evidence>
<keyword evidence="6" id="KW-0804">Transcription</keyword>
<name>A0A3Q9RR11_9BACI</name>
<evidence type="ECO:0000256" key="1">
    <source>
        <dbReference type="ARBA" id="ARBA00004496"/>
    </source>
</evidence>
<dbReference type="SUPFAM" id="SSF52172">
    <property type="entry name" value="CheY-like"/>
    <property type="match status" value="1"/>
</dbReference>
<keyword evidence="4" id="KW-0805">Transcription regulation</keyword>
<dbReference type="GO" id="GO:0006355">
    <property type="term" value="P:regulation of DNA-templated transcription"/>
    <property type="evidence" value="ECO:0007669"/>
    <property type="project" value="InterPro"/>
</dbReference>
<dbReference type="PROSITE" id="PS50110">
    <property type="entry name" value="RESPONSE_REGULATORY"/>
    <property type="match status" value="1"/>
</dbReference>
<keyword evidence="2 7" id="KW-0597">Phosphoprotein</keyword>
<gene>
    <name evidence="11" type="ORF">BAOM_3716</name>
</gene>
<organism evidence="11 12">
    <name type="scientific">Peribacillus asahii</name>
    <dbReference type="NCBI Taxonomy" id="228899"/>
    <lineage>
        <taxon>Bacteria</taxon>
        <taxon>Bacillati</taxon>
        <taxon>Bacillota</taxon>
        <taxon>Bacilli</taxon>
        <taxon>Bacillales</taxon>
        <taxon>Bacillaceae</taxon>
        <taxon>Peribacillus</taxon>
    </lineage>
</organism>
<dbReference type="Gene3D" id="6.10.250.690">
    <property type="match status" value="1"/>
</dbReference>
<dbReference type="Gene3D" id="3.40.50.2300">
    <property type="match status" value="1"/>
</dbReference>
<evidence type="ECO:0000256" key="5">
    <source>
        <dbReference type="ARBA" id="ARBA00023125"/>
    </source>
</evidence>
<dbReference type="GO" id="GO:0005829">
    <property type="term" value="C:cytosol"/>
    <property type="evidence" value="ECO:0007669"/>
    <property type="project" value="TreeGrafter"/>
</dbReference>
<proteinExistence type="predicted"/>
<dbReference type="SMART" id="SM00862">
    <property type="entry name" value="Trans_reg_C"/>
    <property type="match status" value="1"/>
</dbReference>
<dbReference type="AlphaFoldDB" id="A0A3Q9RR11"/>
<dbReference type="FunFam" id="1.10.10.10:FF:000018">
    <property type="entry name" value="DNA-binding response regulator ResD"/>
    <property type="match status" value="1"/>
</dbReference>
<dbReference type="FunFam" id="3.40.50.2300:FF:000001">
    <property type="entry name" value="DNA-binding response regulator PhoB"/>
    <property type="match status" value="1"/>
</dbReference>
<evidence type="ECO:0000313" key="12">
    <source>
        <dbReference type="Proteomes" id="UP000283095"/>
    </source>
</evidence>
<comment type="subcellular location">
    <subcellularLocation>
        <location evidence="1">Cytoplasm</location>
    </subcellularLocation>
</comment>
<feature type="DNA-binding region" description="OmpR/PhoB-type" evidence="8">
    <location>
        <begin position="144"/>
        <end position="242"/>
    </location>
</feature>